<dbReference type="InterPro" id="IPR045851">
    <property type="entry name" value="AMP-bd_C_sf"/>
</dbReference>
<reference evidence="10" key="1">
    <citation type="journal article" date="2017" name="Nat. Commun.">
        <title>The asparagus genome sheds light on the origin and evolution of a young Y chromosome.</title>
        <authorList>
            <person name="Harkess A."/>
            <person name="Zhou J."/>
            <person name="Xu C."/>
            <person name="Bowers J.E."/>
            <person name="Van der Hulst R."/>
            <person name="Ayyampalayam S."/>
            <person name="Mercati F."/>
            <person name="Riccardi P."/>
            <person name="McKain M.R."/>
            <person name="Kakrana A."/>
            <person name="Tang H."/>
            <person name="Ray J."/>
            <person name="Groenendijk J."/>
            <person name="Arikit S."/>
            <person name="Mathioni S.M."/>
            <person name="Nakano M."/>
            <person name="Shan H."/>
            <person name="Telgmann-Rauber A."/>
            <person name="Kanno A."/>
            <person name="Yue Z."/>
            <person name="Chen H."/>
            <person name="Li W."/>
            <person name="Chen Y."/>
            <person name="Xu X."/>
            <person name="Zhang Y."/>
            <person name="Luo S."/>
            <person name="Chen H."/>
            <person name="Gao J."/>
            <person name="Mao Z."/>
            <person name="Pires J.C."/>
            <person name="Luo M."/>
            <person name="Kudrna D."/>
            <person name="Wing R.A."/>
            <person name="Meyers B.C."/>
            <person name="Yi K."/>
            <person name="Kong H."/>
            <person name="Lavrijsen P."/>
            <person name="Sunseri F."/>
            <person name="Falavigna A."/>
            <person name="Ye Y."/>
            <person name="Leebens-Mack J.H."/>
            <person name="Chen G."/>
        </authorList>
    </citation>
    <scope>NUCLEOTIDE SEQUENCE [LARGE SCALE GENOMIC DNA]</scope>
    <source>
        <strain evidence="10">cv. DH0086</strain>
    </source>
</reference>
<accession>A0A5P1E1L7</accession>
<evidence type="ECO:0000259" key="7">
    <source>
        <dbReference type="Pfam" id="PF00501"/>
    </source>
</evidence>
<dbReference type="PROSITE" id="PS00455">
    <property type="entry name" value="AMP_BINDING"/>
    <property type="match status" value="1"/>
</dbReference>
<dbReference type="InterPro" id="IPR020845">
    <property type="entry name" value="AMP-binding_CS"/>
</dbReference>
<evidence type="ECO:0000256" key="4">
    <source>
        <dbReference type="ARBA" id="ARBA00022832"/>
    </source>
</evidence>
<evidence type="ECO:0000313" key="9">
    <source>
        <dbReference type="EMBL" id="ONK56491.1"/>
    </source>
</evidence>
<dbReference type="GO" id="GO:0006631">
    <property type="term" value="P:fatty acid metabolic process"/>
    <property type="evidence" value="ECO:0007669"/>
    <property type="project" value="UniProtKB-KW"/>
</dbReference>
<dbReference type="OrthoDB" id="10253115at2759"/>
<dbReference type="PANTHER" id="PTHR43859:SF4">
    <property type="entry name" value="BUTANOATE--COA LIGASE AAE1-RELATED"/>
    <property type="match status" value="1"/>
</dbReference>
<proteinExistence type="inferred from homology"/>
<organism evidence="9 10">
    <name type="scientific">Asparagus officinalis</name>
    <name type="common">Garden asparagus</name>
    <dbReference type="NCBI Taxonomy" id="4686"/>
    <lineage>
        <taxon>Eukaryota</taxon>
        <taxon>Viridiplantae</taxon>
        <taxon>Streptophyta</taxon>
        <taxon>Embryophyta</taxon>
        <taxon>Tracheophyta</taxon>
        <taxon>Spermatophyta</taxon>
        <taxon>Magnoliopsida</taxon>
        <taxon>Liliopsida</taxon>
        <taxon>Asparagales</taxon>
        <taxon>Asparagaceae</taxon>
        <taxon>Asparagoideae</taxon>
        <taxon>Asparagus</taxon>
    </lineage>
</organism>
<sequence>MYELNFGVPMAGAVICTLNAHHDAAMVSVLLKHSEAKLIFVDHQFLTIAEDAINLLSQSNSKSPLLIPIPEPSEDSSHSPGLNYESLIKTGDPCFDIKWPIDECDPIALNYTSGTTSRPKGVVYTHRGAYLNCISSILFSEIRTLPVYLWTVPIFHSNGWCLTWGIAAQGGVNVCLRDFTAKTIFEKITRYGVTHMTGAPTVLNMMANCPPADRQPLAAGQMVCVMTGGATPQPPVLEKMEEMGFKVVHVYGLTETYGPATVCEWKPEWDELSVDQQAKMMGRQGIRHIGTEAVDVKDPETMKSVPADGKTMGEVMFRGNTVMNGYFKDLKATEEVFAGGWMRTGDLGVRHADGYIQVKDRLKDIIISGLENISTIEVESVVYSHPAVLEAAVVGRPDEYWGETPCAFVKLKDGASADAEEIIGFCRARLPDFMVPKSVVFGELPKTSTGKMQKFVLRERAKAMGSLFMNGGGKMLEI</sequence>
<evidence type="ECO:0000256" key="2">
    <source>
        <dbReference type="ARBA" id="ARBA00012959"/>
    </source>
</evidence>
<feature type="domain" description="AMP-dependent synthetase/ligase" evidence="7">
    <location>
        <begin position="2"/>
        <end position="327"/>
    </location>
</feature>
<gene>
    <name evidence="9" type="ORF">A4U43_C10F9300</name>
</gene>
<dbReference type="Gramene" id="ONK56491">
    <property type="protein sequence ID" value="ONK56491"/>
    <property type="gene ID" value="A4U43_C10F9300"/>
</dbReference>
<dbReference type="Pfam" id="PF13193">
    <property type="entry name" value="AMP-binding_C"/>
    <property type="match status" value="1"/>
</dbReference>
<dbReference type="GO" id="GO:0016207">
    <property type="term" value="F:4-coumarate-CoA ligase activity"/>
    <property type="evidence" value="ECO:0007669"/>
    <property type="project" value="UniProtKB-EC"/>
</dbReference>
<dbReference type="InterPro" id="IPR000873">
    <property type="entry name" value="AMP-dep_synth/lig_dom"/>
</dbReference>
<keyword evidence="3" id="KW-0436">Ligase</keyword>
<dbReference type="CDD" id="cd12118">
    <property type="entry name" value="ttLC_FACS_AEE21_like"/>
    <property type="match status" value="1"/>
</dbReference>
<evidence type="ECO:0000256" key="3">
    <source>
        <dbReference type="ARBA" id="ARBA00022598"/>
    </source>
</evidence>
<evidence type="ECO:0000256" key="6">
    <source>
        <dbReference type="ARBA" id="ARBA00034252"/>
    </source>
</evidence>
<dbReference type="EC" id="6.2.1.12" evidence="2"/>
<dbReference type="Gene3D" id="3.40.50.12780">
    <property type="entry name" value="N-terminal domain of ligase-like"/>
    <property type="match status" value="1"/>
</dbReference>
<protein>
    <recommendedName>
        <fullName evidence="2">4-coumarate--CoA ligase</fullName>
        <ecNumber evidence="2">6.2.1.12</ecNumber>
    </recommendedName>
</protein>
<evidence type="ECO:0000256" key="5">
    <source>
        <dbReference type="ARBA" id="ARBA00023098"/>
    </source>
</evidence>
<dbReference type="Gene3D" id="3.30.300.30">
    <property type="match status" value="1"/>
</dbReference>
<evidence type="ECO:0000259" key="8">
    <source>
        <dbReference type="Pfam" id="PF13193"/>
    </source>
</evidence>
<dbReference type="InterPro" id="IPR025110">
    <property type="entry name" value="AMP-bd_C"/>
</dbReference>
<dbReference type="InterPro" id="IPR042099">
    <property type="entry name" value="ANL_N_sf"/>
</dbReference>
<evidence type="ECO:0000256" key="1">
    <source>
        <dbReference type="ARBA" id="ARBA00006432"/>
    </source>
</evidence>
<feature type="domain" description="AMP-binding enzyme C-terminal" evidence="8">
    <location>
        <begin position="377"/>
        <end position="451"/>
    </location>
</feature>
<comment type="similarity">
    <text evidence="1">Belongs to the ATP-dependent AMP-binding enzyme family.</text>
</comment>
<dbReference type="EMBL" id="CM007390">
    <property type="protein sequence ID" value="ONK56491.1"/>
    <property type="molecule type" value="Genomic_DNA"/>
</dbReference>
<dbReference type="PANTHER" id="PTHR43859">
    <property type="entry name" value="ACYL-ACTIVATING ENZYME"/>
    <property type="match status" value="1"/>
</dbReference>
<dbReference type="Proteomes" id="UP000243459">
    <property type="component" value="Chromosome 10"/>
</dbReference>
<dbReference type="SUPFAM" id="SSF56801">
    <property type="entry name" value="Acetyl-CoA synthetase-like"/>
    <property type="match status" value="1"/>
</dbReference>
<evidence type="ECO:0000313" key="10">
    <source>
        <dbReference type="Proteomes" id="UP000243459"/>
    </source>
</evidence>
<keyword evidence="5" id="KW-0443">Lipid metabolism</keyword>
<name>A0A5P1E1L7_ASPOF</name>
<dbReference type="AlphaFoldDB" id="A0A5P1E1L7"/>
<dbReference type="FunFam" id="3.30.300.30:FF:000008">
    <property type="entry name" value="2,3-dihydroxybenzoate-AMP ligase"/>
    <property type="match status" value="1"/>
</dbReference>
<dbReference type="GO" id="GO:0009698">
    <property type="term" value="P:phenylpropanoid metabolic process"/>
    <property type="evidence" value="ECO:0007669"/>
    <property type="project" value="UniProtKB-ARBA"/>
</dbReference>
<dbReference type="GO" id="GO:0106290">
    <property type="term" value="F:trans-cinnamate-CoA ligase activity"/>
    <property type="evidence" value="ECO:0007669"/>
    <property type="project" value="UniProtKB-ARBA"/>
</dbReference>
<keyword evidence="10" id="KW-1185">Reference proteome</keyword>
<dbReference type="Pfam" id="PF00501">
    <property type="entry name" value="AMP-binding"/>
    <property type="match status" value="1"/>
</dbReference>
<dbReference type="OMA" id="VSGPCVM"/>
<keyword evidence="4" id="KW-0276">Fatty acid metabolism</keyword>
<comment type="catalytic activity">
    <reaction evidence="6">
        <text>(E)-4-coumarate + ATP + CoA = (E)-4-coumaroyl-CoA + AMP + diphosphate</text>
        <dbReference type="Rhea" id="RHEA:19641"/>
        <dbReference type="ChEBI" id="CHEBI:12876"/>
        <dbReference type="ChEBI" id="CHEBI:30616"/>
        <dbReference type="ChEBI" id="CHEBI:33019"/>
        <dbReference type="ChEBI" id="CHEBI:57287"/>
        <dbReference type="ChEBI" id="CHEBI:85008"/>
        <dbReference type="ChEBI" id="CHEBI:456215"/>
        <dbReference type="EC" id="6.2.1.12"/>
    </reaction>
    <physiologicalReaction direction="left-to-right" evidence="6">
        <dbReference type="Rhea" id="RHEA:19642"/>
    </physiologicalReaction>
</comment>